<protein>
    <recommendedName>
        <fullName evidence="4">PI31 proteasome regulator N-terminal domain-containing protein</fullName>
    </recommendedName>
</protein>
<organism evidence="2 3">
    <name type="scientific">Cyclotella atomus</name>
    <dbReference type="NCBI Taxonomy" id="382360"/>
    <lineage>
        <taxon>Eukaryota</taxon>
        <taxon>Sar</taxon>
        <taxon>Stramenopiles</taxon>
        <taxon>Ochrophyta</taxon>
        <taxon>Bacillariophyta</taxon>
        <taxon>Coscinodiscophyceae</taxon>
        <taxon>Thalassiosirophycidae</taxon>
        <taxon>Stephanodiscales</taxon>
        <taxon>Stephanodiscaceae</taxon>
        <taxon>Cyclotella</taxon>
    </lineage>
</organism>
<evidence type="ECO:0000313" key="3">
    <source>
        <dbReference type="Proteomes" id="UP001530400"/>
    </source>
</evidence>
<gene>
    <name evidence="2" type="ORF">ACHAWO_012467</name>
</gene>
<feature type="compositionally biased region" description="Basic and acidic residues" evidence="1">
    <location>
        <begin position="353"/>
        <end position="369"/>
    </location>
</feature>
<evidence type="ECO:0000313" key="2">
    <source>
        <dbReference type="EMBL" id="KAL3785548.1"/>
    </source>
</evidence>
<evidence type="ECO:0008006" key="4">
    <source>
        <dbReference type="Google" id="ProtNLM"/>
    </source>
</evidence>
<reference evidence="2 3" key="1">
    <citation type="submission" date="2024-10" db="EMBL/GenBank/DDBJ databases">
        <title>Updated reference genomes for cyclostephanoid diatoms.</title>
        <authorList>
            <person name="Roberts W.R."/>
            <person name="Alverson A.J."/>
        </authorList>
    </citation>
    <scope>NUCLEOTIDE SEQUENCE [LARGE SCALE GENOMIC DNA]</scope>
    <source>
        <strain evidence="2 3">AJA010-31</strain>
    </source>
</reference>
<feature type="compositionally biased region" description="Gly residues" evidence="1">
    <location>
        <begin position="466"/>
        <end position="483"/>
    </location>
</feature>
<feature type="region of interest" description="Disordered" evidence="1">
    <location>
        <begin position="328"/>
        <end position="405"/>
    </location>
</feature>
<keyword evidence="3" id="KW-1185">Reference proteome</keyword>
<comment type="caution">
    <text evidence="2">The sequence shown here is derived from an EMBL/GenBank/DDBJ whole genome shotgun (WGS) entry which is preliminary data.</text>
</comment>
<dbReference type="EMBL" id="JALLPJ020000687">
    <property type="protein sequence ID" value="KAL3785548.1"/>
    <property type="molecule type" value="Genomic_DNA"/>
</dbReference>
<accession>A0ABD3PBU8</accession>
<name>A0ABD3PBU8_9STRA</name>
<dbReference type="AlphaFoldDB" id="A0ABD3PBU8"/>
<feature type="region of interest" description="Disordered" evidence="1">
    <location>
        <begin position="417"/>
        <end position="499"/>
    </location>
</feature>
<proteinExistence type="predicted"/>
<evidence type="ECO:0000256" key="1">
    <source>
        <dbReference type="SAM" id="MobiDB-lite"/>
    </source>
</evidence>
<sequence length="499" mass="53400">MYEKEKSEIQRLKQYLLTSLPSNLNLPSDSVAITAAIAGLDKETTRLSREEKLMQRFQSAASGKSEYVDMENSFVKMSKDDATSQEEDEKDDEWMEADVSDGDEAQKWASAAISRISSGGVKVESSLGALGLVLHGALLELSSGSRGGGRLSCTGVPPEDVLAELSVSSVGGVKPNVQEGFAPPVRELPGGQLVPASWEEGCKSPSSRVAFRYKCGRGEYSIDTNTDASTLYLLVECKDDQIAVYFGPLVKEVKRLVFQLETYVNLDGMKAALEKTSPASPVLFYKSLKELLLSFASEFGLENAMKCTFGEGLSAMEDVSAEDAVQDSGKRFLPSRPDVANTGPNLDTNRLVDPLRVDSNTERRNRGDFEGDLLPGGPLPGPGFSQGPRVGGGSQVGPNHPLFDRTFGDDVNYGYGDDLGFDQSGPSFRVPGTGGFEMRPRFDPFGPPGGPTEPGRGLRSGRGRGGRGVGRGRGGRAPPGGFGFPNPDHMQPPGGDYFS</sequence>
<dbReference type="Proteomes" id="UP001530400">
    <property type="component" value="Unassembled WGS sequence"/>
</dbReference>